<evidence type="ECO:0000256" key="5">
    <source>
        <dbReference type="ARBA" id="ARBA00022729"/>
    </source>
</evidence>
<evidence type="ECO:0000256" key="13">
    <source>
        <dbReference type="SAM" id="Phobius"/>
    </source>
</evidence>
<keyword evidence="3" id="KW-0808">Transferase</keyword>
<gene>
    <name evidence="14" type="ORF">ADICYQ_4612</name>
</gene>
<sequence>MKTIKQVVFIFFSLFLLYFSFSTIRQIILYGPVQLGFGESFFLAFLINLCVTGVFAFPGFVFPTHRLLPSSYYAIKNPSKMMKWYRILGVKYFQKLLMLFFWGRKANRKKFFDGTKKGLKNFNYLSRQSEFGHMGPFIMILLVAILLLPSSYFLLVFFIVLINFIGNLYPVILQRYHRIRIGKILSN</sequence>
<keyword evidence="8" id="KW-0012">Acyltransferase</keyword>
<comment type="pathway">
    <text evidence="9">Carotenoid biosynthesis; staphyloxanthin biosynthesis; staphyloxanthin from farnesyl diphosphate: step 5/5.</text>
</comment>
<proteinExistence type="inferred from homology"/>
<dbReference type="RefSeq" id="WP_020889703.1">
    <property type="nucleotide sequence ID" value="NZ_ATNM01000147.1"/>
</dbReference>
<dbReference type="Pfam" id="PF18927">
    <property type="entry name" value="CrtO"/>
    <property type="match status" value="1"/>
</dbReference>
<comment type="function">
    <text evidence="12">Catalyzes the acylation of glycosyl-4,4'-diaponeurosporenoate, i.e. the esterification of glucose at the C6'' position with the carboxyl group of the C(15) fatty acid 12-methyltetradecanoic acid, to yield staphyloxanthin. This is the last step in the biosynthesis of this orange pigment, present in most staphylococci strains.</text>
</comment>
<evidence type="ECO:0000256" key="3">
    <source>
        <dbReference type="ARBA" id="ARBA00022679"/>
    </source>
</evidence>
<keyword evidence="2" id="KW-1003">Cell membrane</keyword>
<keyword evidence="4 13" id="KW-0812">Transmembrane</keyword>
<evidence type="ECO:0000313" key="15">
    <source>
        <dbReference type="Proteomes" id="UP000014974"/>
    </source>
</evidence>
<reference evidence="14 15" key="1">
    <citation type="journal article" date="2013" name="Genome Announc.">
        <title>Draft Genome Sequence of Cyclobacterium qasimii Strain M12-11BT, Isolated from Arctic Marine Sediment.</title>
        <authorList>
            <person name="Shivaji S."/>
            <person name="Ara S."/>
            <person name="Singh A."/>
            <person name="Kumar Pinnaka A."/>
        </authorList>
    </citation>
    <scope>NUCLEOTIDE SEQUENCE [LARGE SCALE GENOMIC DNA]</scope>
    <source>
        <strain evidence="14 15">M12-11B</strain>
    </source>
</reference>
<comment type="similarity">
    <text evidence="10">Belongs to the acyltransferase CrtO family.</text>
</comment>
<evidence type="ECO:0000256" key="10">
    <source>
        <dbReference type="ARBA" id="ARBA00023603"/>
    </source>
</evidence>
<evidence type="ECO:0000256" key="11">
    <source>
        <dbReference type="ARBA" id="ARBA00023667"/>
    </source>
</evidence>
<dbReference type="STRING" id="641524.ADICYQ_4612"/>
<name>S7WQS3_9BACT</name>
<dbReference type="EMBL" id="ATNM01000147">
    <property type="protein sequence ID" value="EPR66478.1"/>
    <property type="molecule type" value="Genomic_DNA"/>
</dbReference>
<dbReference type="Proteomes" id="UP000014974">
    <property type="component" value="Unassembled WGS sequence"/>
</dbReference>
<keyword evidence="5" id="KW-0732">Signal</keyword>
<evidence type="ECO:0000256" key="4">
    <source>
        <dbReference type="ARBA" id="ARBA00022692"/>
    </source>
</evidence>
<evidence type="ECO:0000256" key="8">
    <source>
        <dbReference type="ARBA" id="ARBA00023315"/>
    </source>
</evidence>
<organism evidence="14 15">
    <name type="scientific">Cyclobacterium qasimii M12-11B</name>
    <dbReference type="NCBI Taxonomy" id="641524"/>
    <lineage>
        <taxon>Bacteria</taxon>
        <taxon>Pseudomonadati</taxon>
        <taxon>Bacteroidota</taxon>
        <taxon>Cytophagia</taxon>
        <taxon>Cytophagales</taxon>
        <taxon>Cyclobacteriaceae</taxon>
        <taxon>Cyclobacterium</taxon>
    </lineage>
</organism>
<evidence type="ECO:0000256" key="2">
    <source>
        <dbReference type="ARBA" id="ARBA00022475"/>
    </source>
</evidence>
<dbReference type="GO" id="GO:0016746">
    <property type="term" value="F:acyltransferase activity"/>
    <property type="evidence" value="ECO:0007669"/>
    <property type="project" value="UniProtKB-KW"/>
</dbReference>
<evidence type="ECO:0000256" key="7">
    <source>
        <dbReference type="ARBA" id="ARBA00023136"/>
    </source>
</evidence>
<feature type="transmembrane region" description="Helical" evidence="13">
    <location>
        <begin position="137"/>
        <end position="165"/>
    </location>
</feature>
<protein>
    <recommendedName>
        <fullName evidence="11">Glycosyl-4,4'-diaponeurosporenoate acyltransferase</fullName>
    </recommendedName>
</protein>
<dbReference type="eggNOG" id="ENOG502ZBQI">
    <property type="taxonomic scope" value="Bacteria"/>
</dbReference>
<evidence type="ECO:0000256" key="12">
    <source>
        <dbReference type="ARBA" id="ARBA00025324"/>
    </source>
</evidence>
<keyword evidence="6 13" id="KW-1133">Transmembrane helix</keyword>
<dbReference type="InterPro" id="IPR044021">
    <property type="entry name" value="CrtO"/>
</dbReference>
<dbReference type="AlphaFoldDB" id="S7WQS3"/>
<evidence type="ECO:0000256" key="1">
    <source>
        <dbReference type="ARBA" id="ARBA00004162"/>
    </source>
</evidence>
<dbReference type="UniPathway" id="UPA00029">
    <property type="reaction ID" value="UER00560"/>
</dbReference>
<comment type="caution">
    <text evidence="14">The sequence shown here is derived from an EMBL/GenBank/DDBJ whole genome shotgun (WGS) entry which is preliminary data.</text>
</comment>
<dbReference type="GO" id="GO:0005886">
    <property type="term" value="C:plasma membrane"/>
    <property type="evidence" value="ECO:0007669"/>
    <property type="project" value="UniProtKB-SubCell"/>
</dbReference>
<evidence type="ECO:0000256" key="6">
    <source>
        <dbReference type="ARBA" id="ARBA00022989"/>
    </source>
</evidence>
<feature type="transmembrane region" description="Helical" evidence="13">
    <location>
        <begin position="40"/>
        <end position="63"/>
    </location>
</feature>
<feature type="transmembrane region" description="Helical" evidence="13">
    <location>
        <begin position="84"/>
        <end position="103"/>
    </location>
</feature>
<comment type="subcellular location">
    <subcellularLocation>
        <location evidence="1">Cell membrane</location>
        <topology evidence="1">Single-pass membrane protein</topology>
    </subcellularLocation>
</comment>
<evidence type="ECO:0000256" key="9">
    <source>
        <dbReference type="ARBA" id="ARBA00023588"/>
    </source>
</evidence>
<evidence type="ECO:0000313" key="14">
    <source>
        <dbReference type="EMBL" id="EPR66478.1"/>
    </source>
</evidence>
<keyword evidence="7 13" id="KW-0472">Membrane</keyword>
<feature type="transmembrane region" description="Helical" evidence="13">
    <location>
        <begin position="7"/>
        <end position="28"/>
    </location>
</feature>
<accession>S7WQS3</accession>